<dbReference type="GO" id="GO:0016757">
    <property type="term" value="F:glycosyltransferase activity"/>
    <property type="evidence" value="ECO:0007669"/>
    <property type="project" value="InterPro"/>
</dbReference>
<proteinExistence type="predicted"/>
<dbReference type="OrthoDB" id="9790710at2"/>
<dbReference type="CDD" id="cd03809">
    <property type="entry name" value="GT4_MtfB-like"/>
    <property type="match status" value="1"/>
</dbReference>
<dbReference type="KEGG" id="ngf:FRF71_06410"/>
<dbReference type="AlphaFoldDB" id="A0A5B8S2W8"/>
<gene>
    <name evidence="2" type="ORF">FRF71_06410</name>
</gene>
<accession>A0A5B8S2W8</accession>
<dbReference type="EMBL" id="CP042345">
    <property type="protein sequence ID" value="QEA15801.1"/>
    <property type="molecule type" value="Genomic_DNA"/>
</dbReference>
<name>A0A5B8S2W8_9SPHN</name>
<protein>
    <submittedName>
        <fullName evidence="2">Glycosyltransferase family 4 protein</fullName>
    </submittedName>
</protein>
<evidence type="ECO:0000313" key="3">
    <source>
        <dbReference type="Proteomes" id="UP000321172"/>
    </source>
</evidence>
<dbReference type="Pfam" id="PF00534">
    <property type="entry name" value="Glycos_transf_1"/>
    <property type="match status" value="1"/>
</dbReference>
<dbReference type="PANTHER" id="PTHR46401">
    <property type="entry name" value="GLYCOSYLTRANSFERASE WBBK-RELATED"/>
    <property type="match status" value="1"/>
</dbReference>
<keyword evidence="2" id="KW-0808">Transferase</keyword>
<feature type="domain" description="Glycosyl transferase family 1" evidence="1">
    <location>
        <begin position="201"/>
        <end position="328"/>
    </location>
</feature>
<dbReference type="Proteomes" id="UP000321172">
    <property type="component" value="Chromosome"/>
</dbReference>
<sequence length="384" mass="43062">MVQRDLLLDVTRLVWRVWSGRLPTGIDRVCLAYLEHYAPRALAVVQRQELRLVLSARHSAELFALLRTGGPGFRRRLTTLLAAAALSGKPRQSTRGWTYLNIGHTGLDSPGLTAWLRKQQWKPVYLVHDLIPISHPEFCRPGESKRHRQRMRTVLDSAAGVIANSAATRDALLEFARRERRPEPPCEVAWLASPDEVDAAPVPPSNRPTFVMIGTIEGRKNHLLLLHLWERLAKELGPATPKLVLIGQRGWEADEVFALLDRSPRLKGYVRELGRCDDATMLGWLDQARALLMPSFIEGFGIPVIEALQRGVPVIATDLPVFREIAGDIPLYLDPLDGQGWEAAIRAYCGDAPDRLRQLAAMASFRTPTWEDHFAKVDGWLATL</sequence>
<keyword evidence="3" id="KW-1185">Reference proteome</keyword>
<reference evidence="2 3" key="1">
    <citation type="journal article" date="2013" name="J. Microbiol. Biotechnol.">
        <title>Novosphingobium ginsenosidimutans sp. nov., with the ability to convert ginsenoside.</title>
        <authorList>
            <person name="Kim J.K."/>
            <person name="He D."/>
            <person name="Liu Q.M."/>
            <person name="Park H.Y."/>
            <person name="Jung M.S."/>
            <person name="Yoon M.H."/>
            <person name="Kim S.C."/>
            <person name="Im W.T."/>
        </authorList>
    </citation>
    <scope>NUCLEOTIDE SEQUENCE [LARGE SCALE GENOMIC DNA]</scope>
    <source>
        <strain evidence="2 3">FW-6</strain>
    </source>
</reference>
<dbReference type="RefSeq" id="WP_147089779.1">
    <property type="nucleotide sequence ID" value="NZ_BAABJD010000001.1"/>
</dbReference>
<dbReference type="Gene3D" id="3.40.50.2000">
    <property type="entry name" value="Glycogen Phosphorylase B"/>
    <property type="match status" value="1"/>
</dbReference>
<dbReference type="InterPro" id="IPR001296">
    <property type="entry name" value="Glyco_trans_1"/>
</dbReference>
<organism evidence="2 3">
    <name type="scientific">Novosphingobium ginsenosidimutans</name>
    <dbReference type="NCBI Taxonomy" id="1176536"/>
    <lineage>
        <taxon>Bacteria</taxon>
        <taxon>Pseudomonadati</taxon>
        <taxon>Pseudomonadota</taxon>
        <taxon>Alphaproteobacteria</taxon>
        <taxon>Sphingomonadales</taxon>
        <taxon>Sphingomonadaceae</taxon>
        <taxon>Novosphingobium</taxon>
    </lineage>
</organism>
<evidence type="ECO:0000259" key="1">
    <source>
        <dbReference type="Pfam" id="PF00534"/>
    </source>
</evidence>
<dbReference type="SUPFAM" id="SSF53756">
    <property type="entry name" value="UDP-Glycosyltransferase/glycogen phosphorylase"/>
    <property type="match status" value="1"/>
</dbReference>
<dbReference type="PANTHER" id="PTHR46401:SF9">
    <property type="entry name" value="MANNOSYLTRANSFERASE A"/>
    <property type="match status" value="1"/>
</dbReference>
<evidence type="ECO:0000313" key="2">
    <source>
        <dbReference type="EMBL" id="QEA15801.1"/>
    </source>
</evidence>